<dbReference type="Gene3D" id="1.25.40.390">
    <property type="match status" value="1"/>
</dbReference>
<dbReference type="AlphaFoldDB" id="A0A1M4W8X0"/>
<evidence type="ECO:0000313" key="9">
    <source>
        <dbReference type="Proteomes" id="UP000184041"/>
    </source>
</evidence>
<evidence type="ECO:0000259" key="6">
    <source>
        <dbReference type="Pfam" id="PF07980"/>
    </source>
</evidence>
<evidence type="ECO:0000256" key="3">
    <source>
        <dbReference type="ARBA" id="ARBA00022729"/>
    </source>
</evidence>
<dbReference type="Pfam" id="PF07980">
    <property type="entry name" value="SusD_RagB"/>
    <property type="match status" value="1"/>
</dbReference>
<dbReference type="PROSITE" id="PS51257">
    <property type="entry name" value="PROKAR_LIPOPROTEIN"/>
    <property type="match status" value="1"/>
</dbReference>
<gene>
    <name evidence="8" type="ORF">SAMN05443144_103155</name>
</gene>
<dbReference type="InterPro" id="IPR012944">
    <property type="entry name" value="SusD_RagB_dom"/>
</dbReference>
<evidence type="ECO:0000259" key="7">
    <source>
        <dbReference type="Pfam" id="PF14322"/>
    </source>
</evidence>
<keyword evidence="5" id="KW-0998">Cell outer membrane</keyword>
<dbReference type="RefSeq" id="WP_073059681.1">
    <property type="nucleotide sequence ID" value="NZ_FQUS01000003.1"/>
</dbReference>
<reference evidence="8 9" key="1">
    <citation type="submission" date="2016-11" db="EMBL/GenBank/DDBJ databases">
        <authorList>
            <person name="Jaros S."/>
            <person name="Januszkiewicz K."/>
            <person name="Wedrychowicz H."/>
        </authorList>
    </citation>
    <scope>NUCLEOTIDE SEQUENCE [LARGE SCALE GENOMIC DNA]</scope>
    <source>
        <strain evidence="8 9">DSM 21986</strain>
    </source>
</reference>
<name>A0A1M4W8X0_9BACT</name>
<feature type="domain" description="RagB/SusD" evidence="6">
    <location>
        <begin position="269"/>
        <end position="580"/>
    </location>
</feature>
<organism evidence="8 9">
    <name type="scientific">Fodinibius roseus</name>
    <dbReference type="NCBI Taxonomy" id="1194090"/>
    <lineage>
        <taxon>Bacteria</taxon>
        <taxon>Pseudomonadati</taxon>
        <taxon>Balneolota</taxon>
        <taxon>Balneolia</taxon>
        <taxon>Balneolales</taxon>
        <taxon>Balneolaceae</taxon>
        <taxon>Fodinibius</taxon>
    </lineage>
</organism>
<keyword evidence="9" id="KW-1185">Reference proteome</keyword>
<dbReference type="InterPro" id="IPR033985">
    <property type="entry name" value="SusD-like_N"/>
</dbReference>
<protein>
    <submittedName>
        <fullName evidence="8">Starch-binding associating with outer membrane</fullName>
    </submittedName>
</protein>
<evidence type="ECO:0000313" key="8">
    <source>
        <dbReference type="EMBL" id="SHE77605.1"/>
    </source>
</evidence>
<dbReference type="SUPFAM" id="SSF48452">
    <property type="entry name" value="TPR-like"/>
    <property type="match status" value="1"/>
</dbReference>
<dbReference type="Proteomes" id="UP000184041">
    <property type="component" value="Unassembled WGS sequence"/>
</dbReference>
<keyword evidence="3" id="KW-0732">Signal</keyword>
<keyword evidence="4" id="KW-0472">Membrane</keyword>
<feature type="domain" description="SusD-like N-terminal" evidence="7">
    <location>
        <begin position="105"/>
        <end position="205"/>
    </location>
</feature>
<dbReference type="GO" id="GO:0009279">
    <property type="term" value="C:cell outer membrane"/>
    <property type="evidence" value="ECO:0007669"/>
    <property type="project" value="UniProtKB-SubCell"/>
</dbReference>
<dbReference type="EMBL" id="FQUS01000003">
    <property type="protein sequence ID" value="SHE77605.1"/>
    <property type="molecule type" value="Genomic_DNA"/>
</dbReference>
<dbReference type="InterPro" id="IPR011990">
    <property type="entry name" value="TPR-like_helical_dom_sf"/>
</dbReference>
<proteinExistence type="inferred from homology"/>
<dbReference type="OrthoDB" id="5694214at2"/>
<evidence type="ECO:0000256" key="5">
    <source>
        <dbReference type="ARBA" id="ARBA00023237"/>
    </source>
</evidence>
<accession>A0A1M4W8X0</accession>
<dbReference type="Pfam" id="PF14322">
    <property type="entry name" value="SusD-like_3"/>
    <property type="match status" value="1"/>
</dbReference>
<comment type="subcellular location">
    <subcellularLocation>
        <location evidence="1">Cell outer membrane</location>
    </subcellularLocation>
</comment>
<comment type="similarity">
    <text evidence="2">Belongs to the SusD family.</text>
</comment>
<evidence type="ECO:0000256" key="2">
    <source>
        <dbReference type="ARBA" id="ARBA00006275"/>
    </source>
</evidence>
<evidence type="ECO:0000256" key="1">
    <source>
        <dbReference type="ARBA" id="ARBA00004442"/>
    </source>
</evidence>
<dbReference type="STRING" id="1194090.SAMN05443144_103155"/>
<evidence type="ECO:0000256" key="4">
    <source>
        <dbReference type="ARBA" id="ARBA00023136"/>
    </source>
</evidence>
<sequence>MKYYISVITVFLLTVLLLTACQDSLNTDPLAEVTTDNFFQTASDLELYTNSFYLMFPEASIYNGDADNIMETSLSARIRGDRVVPTDAGSAGWTWDDLRKINYFLAHYQKANDDAAKRHYSGVARFFRAYFYFNKVKRFGDVPWYSEPVDPDDEQALQKARDPRGMVVDSVLNDLDYAVNNMSETPRVYQATKWTALALRSRVGLFEGTFRKYHGLDGAEKYLNIAWQAAGELMESGNYVVYSTGEPDSDYRDLFASHDAVADEIILARQFNSAEQIDHNVNYYTITSSYGRPGMPKDLVNSYLMNDGSRFTDKDGYRQKQFTEEVQNRDPRLKQTIRTPGYHRMGETQTIPPNFGATVTGYQITKFVTEPEYDSYDASIADLPLFRYAEVLLNYAEARAELGILTQADLDRSVNLLRDRVAMPDLSLGQANASPDPFLEKQYQSIGQSPNKGIILEIRRERRIELFMENFRWDDLMRWKEGQKLTQPFRGMYFPGTGEYDLEDDGDMDLVIYSGSIDNKQEGIVYLRLGEDVVLDDRGLVIPQPGSNEQRTFDESKDYLYPLPRTELLLNSSLDQNPGW</sequence>